<dbReference type="PANTHER" id="PTHR18945">
    <property type="entry name" value="NEUROTRANSMITTER GATED ION CHANNEL"/>
    <property type="match status" value="1"/>
</dbReference>
<organism evidence="8 9">
    <name type="scientific">Trichobilharzia regenti</name>
    <name type="common">Nasal bird schistosome</name>
    <dbReference type="NCBI Taxonomy" id="157069"/>
    <lineage>
        <taxon>Eukaryota</taxon>
        <taxon>Metazoa</taxon>
        <taxon>Spiralia</taxon>
        <taxon>Lophotrochozoa</taxon>
        <taxon>Platyhelminthes</taxon>
        <taxon>Trematoda</taxon>
        <taxon>Digenea</taxon>
        <taxon>Strigeidida</taxon>
        <taxon>Schistosomatoidea</taxon>
        <taxon>Schistosomatidae</taxon>
        <taxon>Trichobilharzia</taxon>
    </lineage>
</organism>
<dbReference type="InterPro" id="IPR038050">
    <property type="entry name" value="Neuro_actylchol_rec"/>
</dbReference>
<keyword evidence="2 5" id="KW-0812">Transmembrane</keyword>
<evidence type="ECO:0000313" key="8">
    <source>
        <dbReference type="Proteomes" id="UP000050795"/>
    </source>
</evidence>
<dbReference type="CDD" id="cd18989">
    <property type="entry name" value="LGIC_ECD_cation"/>
    <property type="match status" value="1"/>
</dbReference>
<evidence type="ECO:0000256" key="5">
    <source>
        <dbReference type="RuleBase" id="RU000687"/>
    </source>
</evidence>
<keyword evidence="5" id="KW-0406">Ion transport</keyword>
<dbReference type="SUPFAM" id="SSF90112">
    <property type="entry name" value="Neurotransmitter-gated ion-channel transmembrane pore"/>
    <property type="match status" value="1"/>
</dbReference>
<feature type="transmembrane region" description="Helical" evidence="5">
    <location>
        <begin position="388"/>
        <end position="411"/>
    </location>
</feature>
<feature type="region of interest" description="Disordered" evidence="6">
    <location>
        <begin position="480"/>
        <end position="500"/>
    </location>
</feature>
<dbReference type="WBParaSite" id="TREG1_6710.1">
    <property type="protein sequence ID" value="TREG1_6710.1"/>
    <property type="gene ID" value="TREG1_6710"/>
</dbReference>
<evidence type="ECO:0000256" key="3">
    <source>
        <dbReference type="ARBA" id="ARBA00022989"/>
    </source>
</evidence>
<dbReference type="InterPro" id="IPR018000">
    <property type="entry name" value="Neurotransmitter_ion_chnl_CS"/>
</dbReference>
<keyword evidence="3 5" id="KW-1133">Transmembrane helix</keyword>
<dbReference type="Pfam" id="PF02931">
    <property type="entry name" value="Neur_chan_LBD"/>
    <property type="match status" value="1"/>
</dbReference>
<dbReference type="Gene3D" id="2.70.170.10">
    <property type="entry name" value="Neurotransmitter-gated ion-channel ligand-binding domain"/>
    <property type="match status" value="1"/>
</dbReference>
<feature type="region of interest" description="Disordered" evidence="6">
    <location>
        <begin position="574"/>
        <end position="603"/>
    </location>
</feature>
<feature type="compositionally biased region" description="Acidic residues" evidence="6">
    <location>
        <begin position="706"/>
        <end position="716"/>
    </location>
</feature>
<keyword evidence="5" id="KW-0813">Transport</keyword>
<feature type="transmembrane region" description="Helical" evidence="5">
    <location>
        <begin position="359"/>
        <end position="376"/>
    </location>
</feature>
<dbReference type="PRINTS" id="PR00252">
    <property type="entry name" value="NRIONCHANNEL"/>
</dbReference>
<feature type="transmembrane region" description="Helical" evidence="5">
    <location>
        <begin position="330"/>
        <end position="353"/>
    </location>
</feature>
<dbReference type="GO" id="GO:0005230">
    <property type="term" value="F:extracellular ligand-gated monoatomic ion channel activity"/>
    <property type="evidence" value="ECO:0007669"/>
    <property type="project" value="InterPro"/>
</dbReference>
<dbReference type="FunFam" id="2.70.170.10:FF:000028">
    <property type="entry name" value="AcetylCholine Receptor"/>
    <property type="match status" value="1"/>
</dbReference>
<dbReference type="InterPro" id="IPR036734">
    <property type="entry name" value="Neur_chan_lig-bd_sf"/>
</dbReference>
<reference evidence="9" key="2">
    <citation type="submission" date="2023-11" db="UniProtKB">
        <authorList>
            <consortium name="WormBaseParasite"/>
        </authorList>
    </citation>
    <scope>IDENTIFICATION</scope>
</reference>
<dbReference type="Proteomes" id="UP000050795">
    <property type="component" value="Unassembled WGS sequence"/>
</dbReference>
<feature type="region of interest" description="Disordered" evidence="6">
    <location>
        <begin position="521"/>
        <end position="541"/>
    </location>
</feature>
<feature type="compositionally biased region" description="Low complexity" evidence="6">
    <location>
        <begin position="521"/>
        <end position="537"/>
    </location>
</feature>
<dbReference type="Gene3D" id="1.20.58.390">
    <property type="entry name" value="Neurotransmitter-gated ion-channel transmembrane domain"/>
    <property type="match status" value="1"/>
</dbReference>
<feature type="domain" description="Neurotransmitter-gated ion-channel ligand-binding" evidence="7">
    <location>
        <begin position="114"/>
        <end position="329"/>
    </location>
</feature>
<keyword evidence="8" id="KW-1185">Reference proteome</keyword>
<reference evidence="8" key="1">
    <citation type="submission" date="2022-06" db="EMBL/GenBank/DDBJ databases">
        <authorList>
            <person name="Berger JAMES D."/>
            <person name="Berger JAMES D."/>
        </authorList>
    </citation>
    <scope>NUCLEOTIDE SEQUENCE [LARGE SCALE GENOMIC DNA]</scope>
</reference>
<dbReference type="SUPFAM" id="SSF63712">
    <property type="entry name" value="Nicotinic receptor ligand binding domain-like"/>
    <property type="match status" value="1"/>
</dbReference>
<dbReference type="InterPro" id="IPR036719">
    <property type="entry name" value="Neuro-gated_channel_TM_sf"/>
</dbReference>
<feature type="region of interest" description="Disordered" evidence="6">
    <location>
        <begin position="695"/>
        <end position="716"/>
    </location>
</feature>
<dbReference type="CDD" id="cd19051">
    <property type="entry name" value="LGIC_TM_cation"/>
    <property type="match status" value="1"/>
</dbReference>
<dbReference type="PROSITE" id="PS00236">
    <property type="entry name" value="NEUROTR_ION_CHANNEL"/>
    <property type="match status" value="1"/>
</dbReference>
<evidence type="ECO:0000313" key="9">
    <source>
        <dbReference type="WBParaSite" id="TREG1_6710.1"/>
    </source>
</evidence>
<protein>
    <recommendedName>
        <fullName evidence="7">Neurotransmitter-gated ion-channel ligand-binding domain-containing protein</fullName>
    </recommendedName>
</protein>
<evidence type="ECO:0000256" key="4">
    <source>
        <dbReference type="ARBA" id="ARBA00023136"/>
    </source>
</evidence>
<evidence type="ECO:0000259" key="7">
    <source>
        <dbReference type="Pfam" id="PF02931"/>
    </source>
</evidence>
<keyword evidence="4 5" id="KW-0472">Membrane</keyword>
<proteinExistence type="inferred from homology"/>
<evidence type="ECO:0000256" key="6">
    <source>
        <dbReference type="SAM" id="MobiDB-lite"/>
    </source>
</evidence>
<accession>A0AA85K8S0</accession>
<dbReference type="InterPro" id="IPR006202">
    <property type="entry name" value="Neur_chan_lig-bd"/>
</dbReference>
<evidence type="ECO:0000256" key="1">
    <source>
        <dbReference type="ARBA" id="ARBA00004141"/>
    </source>
</evidence>
<dbReference type="AlphaFoldDB" id="A0AA85K8S0"/>
<comment type="similarity">
    <text evidence="5">Belongs to the ligand-gated ion channel (TC 1.A.9) family.</text>
</comment>
<keyword evidence="5" id="KW-0407">Ion channel</keyword>
<comment type="caution">
    <text evidence="5">Lacks conserved residue(s) required for the propagation of feature annotation.</text>
</comment>
<dbReference type="GO" id="GO:0016020">
    <property type="term" value="C:membrane"/>
    <property type="evidence" value="ECO:0007669"/>
    <property type="project" value="UniProtKB-SubCell"/>
</dbReference>
<name>A0AA85K8S0_TRIRE</name>
<dbReference type="InterPro" id="IPR006201">
    <property type="entry name" value="Neur_channel"/>
</dbReference>
<sequence>MKGSDRTYSENFNEHTAVTQRHNVYSVYNNPHSDSYIVHLDLVIGLHCSTTQTRFIRTRKGVAANVAASASSKTQRVPMSAQSTTSSRVSISSYDEPAFTISDSNLWSGSFTAEEKLVAQLLSRGSLTVRPNGHMNQSTNPVHVDITYNVVQILGFSQSEETLSISGWFTLRWNDPRLTWNPEEFSDIQEVSLPATNLWIPDVGVMNGKASTDFDFSAGVRGRVTVNKDGSVTWLHGAVLDVTCPLDVSFFPFDYQTCFLILVPWQSGEQQLLLHPFTHGSAVDNSYLPNSNVSEWEIQSVHFVRKKYRSDLNVTYQYVSIAIHLKRQPLYFIVLVLVPFSMLSALACLIFTLDDTGDRLSVALSLVLSMTMYVVIVSTNAPRSMRTLPVLGIFLLDQLGLLSIATILAVMNNKLYQSTELVNWQDFIYAISGTGQGKRRTSDSYSDYLYLNRHAHDNHIHNNDDNKNIYSFSYMSKQNKKSRSSSSSQPQQTDHLPEKNTLYNQNYFEKYCKPVRLLSRKNSTSTKPTSNNNNNNKNKNHKNHYFHMLQEGGHFVDYCDSEYILNSSSFPSDAKFRSADPDSDSPIGQARKVTRPTAANTTGPNIIHNINTINNNIGSDNNTCTNKKASKHHDYRMMQQKMNDSDLLNKSYHVIKDKSKVSLSDRSPWIEHLPMSFDQITKQKYLMKAAYKYSSPSFSGSSSSDDKDDDFDFDYNYEDNNGGSNGAVDSDASERMFQTTVTATAAAALAATHVLASGYCANNQTATHLKICGGKVNNKTNKNDPLSTTNLSEITRSKKYSGSAFPVQTKNYDHIKSRLAAHAAINAAYEAAAQTYQLSKHHTRNHCYSRYSQPPKYSRRCSKRLPKYNCSEHYTDHSNQPNLYPYRKLASRLDCIQMITYLFLSTINAIACLILMPKYSQDSNPPAHLIS</sequence>
<evidence type="ECO:0000256" key="2">
    <source>
        <dbReference type="ARBA" id="ARBA00022692"/>
    </source>
</evidence>
<comment type="subcellular location">
    <subcellularLocation>
        <location evidence="1">Membrane</location>
        <topology evidence="1">Multi-pass membrane protein</topology>
    </subcellularLocation>
</comment>
<dbReference type="GO" id="GO:0004888">
    <property type="term" value="F:transmembrane signaling receptor activity"/>
    <property type="evidence" value="ECO:0007669"/>
    <property type="project" value="InterPro"/>
</dbReference>